<proteinExistence type="predicted"/>
<accession>A0A0B4S2U9</accession>
<evidence type="ECO:0000313" key="2">
    <source>
        <dbReference type="Proteomes" id="UP000031386"/>
    </source>
</evidence>
<name>A0A0B4S2U9_9FIRM</name>
<dbReference type="Pfam" id="PF11823">
    <property type="entry name" value="Se_S_carrier"/>
    <property type="match status" value="1"/>
</dbReference>
<gene>
    <name evidence="1" type="ORF">NW74_07250</name>
</gene>
<sequence length="84" mass="10000">MLYYIFFKDTKNGQELYKLMKQNGIKCTIAPTPKTEDHCCGISILFYNIEDKPLIEKLILENGIEILKFYEKEKDINPDRMRFC</sequence>
<dbReference type="OrthoDB" id="362866at2"/>
<dbReference type="AlphaFoldDB" id="A0A0B4S2U9"/>
<evidence type="ECO:0000313" key="1">
    <source>
        <dbReference type="EMBL" id="AIZ37133.1"/>
    </source>
</evidence>
<dbReference type="KEGG" id="pmic:NW74_07250"/>
<dbReference type="InterPro" id="IPR021778">
    <property type="entry name" value="Se/S_carrier-like"/>
</dbReference>
<dbReference type="Proteomes" id="UP000031386">
    <property type="component" value="Chromosome"/>
</dbReference>
<protein>
    <submittedName>
        <fullName evidence="1">Uncharacterized protein</fullName>
    </submittedName>
</protein>
<organism evidence="1 2">
    <name type="scientific">Parvimonas micra</name>
    <dbReference type="NCBI Taxonomy" id="33033"/>
    <lineage>
        <taxon>Bacteria</taxon>
        <taxon>Bacillati</taxon>
        <taxon>Bacillota</taxon>
        <taxon>Tissierellia</taxon>
        <taxon>Tissierellales</taxon>
        <taxon>Peptoniphilaceae</taxon>
        <taxon>Parvimonas</taxon>
    </lineage>
</organism>
<dbReference type="STRING" id="33033.NW74_07250"/>
<keyword evidence="2" id="KW-1185">Reference proteome</keyword>
<reference evidence="1 2" key="1">
    <citation type="submission" date="2014-10" db="EMBL/GenBank/DDBJ databases">
        <title>Complete genome sequence of Parvimonas micra KCOM 1535 (= ChDC B708).</title>
        <authorList>
            <person name="Kook J.-K."/>
            <person name="Park S.-N."/>
            <person name="Lim Y.K."/>
            <person name="Roh H."/>
        </authorList>
    </citation>
    <scope>NUCLEOTIDE SEQUENCE [LARGE SCALE GENOMIC DNA]</scope>
    <source>
        <strain evidence="2">KCOM 1535 / ChDC B708</strain>
    </source>
</reference>
<dbReference type="EMBL" id="CP009761">
    <property type="protein sequence ID" value="AIZ37133.1"/>
    <property type="molecule type" value="Genomic_DNA"/>
</dbReference>
<dbReference type="RefSeq" id="WP_029950670.1">
    <property type="nucleotide sequence ID" value="NZ_CALHGL010000031.1"/>
</dbReference>